<dbReference type="SUPFAM" id="SSF52540">
    <property type="entry name" value="P-loop containing nucleoside triphosphate hydrolases"/>
    <property type="match status" value="1"/>
</dbReference>
<keyword evidence="1" id="KW-0863">Zinc-finger</keyword>
<feature type="region of interest" description="Disordered" evidence="2">
    <location>
        <begin position="1728"/>
        <end position="1748"/>
    </location>
</feature>
<dbReference type="InterPro" id="IPR027417">
    <property type="entry name" value="P-loop_NTPase"/>
</dbReference>
<evidence type="ECO:0000259" key="4">
    <source>
        <dbReference type="PROSITE" id="PS50994"/>
    </source>
</evidence>
<name>A0ABP0HPF1_9DINO</name>
<keyword evidence="6" id="KW-1185">Reference proteome</keyword>
<reference evidence="5 6" key="1">
    <citation type="submission" date="2024-02" db="EMBL/GenBank/DDBJ databases">
        <authorList>
            <person name="Chen Y."/>
            <person name="Shah S."/>
            <person name="Dougan E. K."/>
            <person name="Thang M."/>
            <person name="Chan C."/>
        </authorList>
    </citation>
    <scope>NUCLEOTIDE SEQUENCE [LARGE SCALE GENOMIC DNA]</scope>
</reference>
<organism evidence="5 6">
    <name type="scientific">Durusdinium trenchii</name>
    <dbReference type="NCBI Taxonomy" id="1381693"/>
    <lineage>
        <taxon>Eukaryota</taxon>
        <taxon>Sar</taxon>
        <taxon>Alveolata</taxon>
        <taxon>Dinophyceae</taxon>
        <taxon>Suessiales</taxon>
        <taxon>Symbiodiniaceae</taxon>
        <taxon>Durusdinium</taxon>
    </lineage>
</organism>
<feature type="region of interest" description="Disordered" evidence="2">
    <location>
        <begin position="437"/>
        <end position="456"/>
    </location>
</feature>
<dbReference type="PANTHER" id="PTHR10887">
    <property type="entry name" value="DNA2/NAM7 HELICASE FAMILY"/>
    <property type="match status" value="1"/>
</dbReference>
<protein>
    <submittedName>
        <fullName evidence="5">Uncharacterized protein</fullName>
    </submittedName>
</protein>
<feature type="region of interest" description="Disordered" evidence="2">
    <location>
        <begin position="1"/>
        <end position="29"/>
    </location>
</feature>
<evidence type="ECO:0000313" key="6">
    <source>
        <dbReference type="Proteomes" id="UP001642484"/>
    </source>
</evidence>
<comment type="caution">
    <text evidence="5">The sequence shown here is derived from an EMBL/GenBank/DDBJ whole genome shotgun (WGS) entry which is preliminary data.</text>
</comment>
<feature type="compositionally biased region" description="Basic and acidic residues" evidence="2">
    <location>
        <begin position="891"/>
        <end position="900"/>
    </location>
</feature>
<dbReference type="Gene3D" id="3.30.420.10">
    <property type="entry name" value="Ribonuclease H-like superfamily/Ribonuclease H"/>
    <property type="match status" value="1"/>
</dbReference>
<evidence type="ECO:0000256" key="1">
    <source>
        <dbReference type="PROSITE-ProRule" id="PRU00047"/>
    </source>
</evidence>
<dbReference type="Pfam" id="PF13086">
    <property type="entry name" value="AAA_11"/>
    <property type="match status" value="1"/>
</dbReference>
<feature type="compositionally biased region" description="Acidic residues" evidence="2">
    <location>
        <begin position="865"/>
        <end position="875"/>
    </location>
</feature>
<feature type="compositionally biased region" description="Polar residues" evidence="2">
    <location>
        <begin position="1273"/>
        <end position="1285"/>
    </location>
</feature>
<dbReference type="InterPro" id="IPR001878">
    <property type="entry name" value="Znf_CCHC"/>
</dbReference>
<accession>A0ABP0HPF1</accession>
<dbReference type="InterPro" id="IPR001584">
    <property type="entry name" value="Integrase_cat-core"/>
</dbReference>
<dbReference type="PROSITE" id="PS50158">
    <property type="entry name" value="ZF_CCHC"/>
    <property type="match status" value="1"/>
</dbReference>
<feature type="region of interest" description="Disordered" evidence="2">
    <location>
        <begin position="859"/>
        <end position="900"/>
    </location>
</feature>
<dbReference type="InterPro" id="IPR045055">
    <property type="entry name" value="DNA2/NAM7-like"/>
</dbReference>
<dbReference type="InterPro" id="IPR047187">
    <property type="entry name" value="SF1_C_Upf1"/>
</dbReference>
<dbReference type="SUPFAM" id="SSF53098">
    <property type="entry name" value="Ribonuclease H-like"/>
    <property type="match status" value="1"/>
</dbReference>
<feature type="region of interest" description="Disordered" evidence="2">
    <location>
        <begin position="1240"/>
        <end position="1297"/>
    </location>
</feature>
<feature type="compositionally biased region" description="Polar residues" evidence="2">
    <location>
        <begin position="1253"/>
        <end position="1262"/>
    </location>
</feature>
<feature type="compositionally biased region" description="Acidic residues" evidence="2">
    <location>
        <begin position="1777"/>
        <end position="1793"/>
    </location>
</feature>
<dbReference type="InterPro" id="IPR036397">
    <property type="entry name" value="RNaseH_sf"/>
</dbReference>
<dbReference type="Pfam" id="PF13087">
    <property type="entry name" value="AAA_12"/>
    <property type="match status" value="1"/>
</dbReference>
<keyword evidence="1" id="KW-0862">Zinc</keyword>
<sequence length="2239" mass="249017">MGQGQSFAGNFTPSTMRPPGPGSFSGAPLNATQMMEQLNTTPPAGEQPSVKSAFELLGRNAVTAPPVQQDSNEVMLRALTAALSGDKKSLPQWNGNIESLRPWLRSLLLWELDNHLPKQRWGLKLLQSFPEGSVPRKVAEALDLSALSSEHGYSAILSAILTKYGPYLEAAGPAAVENFFYGSERSRSESLATYIAAKEIALAELESQVGEKVPPWIAGRMLLRHANLSETQKEALAIKYNSLLPFEQMAAALRPLDRPEALVHRVAKTFLAADEDWEEGPESDGEGGMNCLLFDTHQEYTEEEANYIWAYNSACKDIRKELQARRKGRQFYKPKGRSVAKGSGKKGKRKSRKGKTSAGNRGTPEDLMARTKGFSCGELGHMSKECPQKSRTSFFVCRGTQLEQSRTYVVATLPQKVGVEPQVGPATLCIEQSGKFPAGSGHTRRHDAGDAGQLLDPAGNDAEVNSVLVNVSSEVQKCAQIFAGVKTEGTEAIVDTAAEEGVIGSNAMRRLREALSRFKLQPVEASGSTVSCAGIGGSARIVGIYDVPIGVARCNSLIRVTEIADEGNFETPFLLPISYIELVGGVVDTGRNIFALKNGRRTPMRRTPSGHRAISVVEFSGQWKLPPQLADELGAKDRNPFHMDIAGERNRVQQRPGVAVWVKEGQVVTFVGTLPGRRATLVHPSECLSPAELPHLSTGRVTHAVSDDDIASNIHDLWTGQQRQFPFWSGDVVFERFERFSPPVDGAQRICARTACQCLLVATGRDEPIGTWSIPDPPGHVSLWTTSSSGPYKDQLVKKPTMLITNIAEMAAHVSRLCDKGHEHGQLIGGAASGAAIFTPAFVKAILRGIKEAPGIKADTNGLPLEEDQLNEYEPTEVGPSDEPMAQTPEPPEHDAAEDVRRELRRLEDKDRQGSAEGPLQMRHLRQSNQAQSCEALCWGTNYQQASLRQNKSADEVLRTLMDMWVKVFGPPELLVLDRGKEFFNEKFHAVLGDQGCGLHIDAESPWQNSRTERAGGILKEKILATAHAVSATPEELHLAIAEAVSARNRFMNRFGFSPTQRVFGKNLRLHGSMLTSDSMDQELPQASVTKPVRRLWEIQHIATKEWVRRQDQEAIRRSIRAKTRTSDMKSLAPGSWVYVFRDTPSYKGWTGRGVLIAEDLNNRSCWVSMRGRLWKASREQIRLAHPEEELGAELVVELSKEMLNKVHKPGQVAFQDVAQESFPQDDDMPGDEVQRIIRVTERRTDPEAPPARSTTESTAPPSENLEMESEEANTTKPSEPSSRRVSFLEPPEESRPMEAIAEGSSTFLEVINFEQDDDMAGMGVAPKFIGAEASFCPRDKLFYLTKAKSSFGQASVIEFDADHFAEGDHVAVIDCMTFVPEYIPVLKALEKQRDSNLPFEVDSLIAESTLQPFIEIRRDEHLADRCSAEITTLLQKATLDPGQLRSFIDGLRNPVNHAIDEFLVDLVTAEPHLGRKPDMIRIGGGTSLDQRLWNFSERNLGRQDWEVGKLRQHVHWLHDLSTSCKALSQKSSSFSGYQVDMFKAAFPSENEKDAEKRREILLLFLRGWRPLPLCNYSYGYVSCSDLAFDHEAPLCDWSRCQHPVIPGRQGCKDHACGVLECPQKKLAEQAQMWGFSWGWSPAAPVLEESDGEERADVEENRKCIGQNHKGKPCQSKARPGSRYCDVHAPSEQTLEEMREAVSKDQVAVEPPPKQSFYAAEDIEDAEFASAGSEGSENPPNMDEDGKYDNQDEVEEADHLQHLREVYDFAEWSGESSSEDEAKEEENFQDQAEDAATKDTKQWTWDMSFQERWEACQMFMSQQRDTLSIVIGKVKDQSWLYRKKLHDAEVRASARVYEDKSIIGGTIVGCISRLEAIRSTRPFAVVVEEASEVLEPLLFSCFCDSTVKLEMIGDHLQLQPSIMQKFAFERVNNVNISMFERLITAPNDHKAPSSVLSVQRRMRKDVCDLTREYYAEITSIEDHETCWTKKIPGSIASGSFYKGREVPGVASHIYLWTHSGSQGKAEVGLSKINRQEADMAVWLAYYLVDCGVPKPSIVILTPYKGQLMLMRKQLLSDQSQSWLLSHNPSDADQIRLSTVDRFQGDEGDVVIASLVVDEHSRTPFVKLQNRMIVLLSRARLGMYILGNTGYFENSRPEKHWQRTFEILQEPPAVSDSKAVPNVCFPKARVGPALPLCCGQHPTNSFGAEKATELKRGFLQSHLRGEAELRPFLQPPVPLA</sequence>
<dbReference type="InterPro" id="IPR012337">
    <property type="entry name" value="RNaseH-like_sf"/>
</dbReference>
<keyword evidence="1" id="KW-0479">Metal-binding</keyword>
<feature type="domain" description="CCHC-type" evidence="3">
    <location>
        <begin position="374"/>
        <end position="388"/>
    </location>
</feature>
<dbReference type="Proteomes" id="UP001642484">
    <property type="component" value="Unassembled WGS sequence"/>
</dbReference>
<evidence type="ECO:0000259" key="3">
    <source>
        <dbReference type="PROSITE" id="PS50158"/>
    </source>
</evidence>
<dbReference type="PROSITE" id="PS50994">
    <property type="entry name" value="INTEGRASE"/>
    <property type="match status" value="1"/>
</dbReference>
<feature type="compositionally biased region" description="Basic residues" evidence="2">
    <location>
        <begin position="326"/>
        <end position="355"/>
    </location>
</feature>
<dbReference type="InterPro" id="IPR041679">
    <property type="entry name" value="DNA2/NAM7-like_C"/>
</dbReference>
<feature type="region of interest" description="Disordered" evidence="2">
    <location>
        <begin position="908"/>
        <end position="927"/>
    </location>
</feature>
<evidence type="ECO:0000313" key="5">
    <source>
        <dbReference type="EMBL" id="CAK8991622.1"/>
    </source>
</evidence>
<feature type="region of interest" description="Disordered" evidence="2">
    <location>
        <begin position="1771"/>
        <end position="1800"/>
    </location>
</feature>
<evidence type="ECO:0000256" key="2">
    <source>
        <dbReference type="SAM" id="MobiDB-lite"/>
    </source>
</evidence>
<dbReference type="InterPro" id="IPR041677">
    <property type="entry name" value="DNA2/NAM7_AAA_11"/>
</dbReference>
<proteinExistence type="predicted"/>
<gene>
    <name evidence="5" type="ORF">CCMP2556_LOCUS2524</name>
</gene>
<feature type="domain" description="Integrase catalytic" evidence="4">
    <location>
        <begin position="941"/>
        <end position="1067"/>
    </location>
</feature>
<dbReference type="Pfam" id="PF00098">
    <property type="entry name" value="zf-CCHC"/>
    <property type="match status" value="1"/>
</dbReference>
<dbReference type="Gene3D" id="3.40.50.300">
    <property type="entry name" value="P-loop containing nucleotide triphosphate hydrolases"/>
    <property type="match status" value="2"/>
</dbReference>
<feature type="compositionally biased region" description="Polar residues" evidence="2">
    <location>
        <begin position="1"/>
        <end position="15"/>
    </location>
</feature>
<dbReference type="EMBL" id="CAXAMN010000969">
    <property type="protein sequence ID" value="CAK8991622.1"/>
    <property type="molecule type" value="Genomic_DNA"/>
</dbReference>
<dbReference type="CDD" id="cd18808">
    <property type="entry name" value="SF1_C_Upf1"/>
    <property type="match status" value="1"/>
</dbReference>
<feature type="region of interest" description="Disordered" evidence="2">
    <location>
        <begin position="326"/>
        <end position="368"/>
    </location>
</feature>
<dbReference type="PANTHER" id="PTHR10887:SF341">
    <property type="entry name" value="NFX1-TYPE ZINC FINGER-CONTAINING PROTEIN 1"/>
    <property type="match status" value="1"/>
</dbReference>